<comment type="subcellular location">
    <subcellularLocation>
        <location evidence="1">Cell outer membrane</location>
    </subcellularLocation>
</comment>
<feature type="signal peptide" evidence="6">
    <location>
        <begin position="1"/>
        <end position="21"/>
    </location>
</feature>
<dbReference type="CDD" id="cd08977">
    <property type="entry name" value="SusD"/>
    <property type="match status" value="1"/>
</dbReference>
<evidence type="ECO:0000256" key="5">
    <source>
        <dbReference type="ARBA" id="ARBA00023237"/>
    </source>
</evidence>
<keyword evidence="3 6" id="KW-0732">Signal</keyword>
<keyword evidence="4" id="KW-0472">Membrane</keyword>
<dbReference type="EMBL" id="CP001807">
    <property type="protein sequence ID" value="ACY47586.1"/>
    <property type="molecule type" value="Genomic_DNA"/>
</dbReference>
<dbReference type="InterPro" id="IPR012944">
    <property type="entry name" value="SusD_RagB_dom"/>
</dbReference>
<dbReference type="Gene3D" id="1.25.40.390">
    <property type="match status" value="1"/>
</dbReference>
<proteinExistence type="inferred from homology"/>
<evidence type="ECO:0000256" key="4">
    <source>
        <dbReference type="ARBA" id="ARBA00023136"/>
    </source>
</evidence>
<comment type="similarity">
    <text evidence="2">Belongs to the SusD family.</text>
</comment>
<evidence type="ECO:0000256" key="6">
    <source>
        <dbReference type="SAM" id="SignalP"/>
    </source>
</evidence>
<dbReference type="RefSeq" id="WP_012843198.1">
    <property type="nucleotide sequence ID" value="NC_013501.1"/>
</dbReference>
<gene>
    <name evidence="9" type="ordered locus">Rmar_0688</name>
</gene>
<dbReference type="eggNOG" id="COG0702">
    <property type="taxonomic scope" value="Bacteria"/>
</dbReference>
<evidence type="ECO:0000259" key="8">
    <source>
        <dbReference type="Pfam" id="PF14322"/>
    </source>
</evidence>
<evidence type="ECO:0000313" key="10">
    <source>
        <dbReference type="Proteomes" id="UP000002221"/>
    </source>
</evidence>
<dbReference type="Pfam" id="PF07980">
    <property type="entry name" value="SusD_RagB"/>
    <property type="match status" value="1"/>
</dbReference>
<sequence>MKRYTLILIAGLLIASCDSLIDVQPQSDISTETFFRTPAQIDQAILGAYGYLQTLYSGTDWNGAFVMLEMRSDNTTYQFNVDNRGALHAEQIDEFREQSENVVLQFFWQTSYQGIYQTNVILDRIESVNYGNNTALKDQHIGEAKFLRAFNYFNLVRLFGGVPLKLHEIKTPSEVYAEGRASVDEVYAQILSDVQDAVQKLPWTYPAEQAGRATKGAALMLLAEVHMTRQNFSEARAALEQIVSAGIYELLPDYAEVFNPASKNHPESIFEIQYSNNYEGEEADWIFQFAPFNSGCALMQGPCQGSRQYAWNIPTRDIIEAYEPGDLRKDVSIGWYEDPSNVQYDVAIGDSIPYVKKFAWPFNALNRTNENWPVYRYAETLLLLAEALNEEGRTAEAEPYLNAVRARAGLAPLTGLSQEEFRQAVWHEQRVELAFENKRWFQLLRTGRALDVMRAHGEQMRQISERMARENAYQIEPYRLLYPIPLREVILNNLEQNPGY</sequence>
<dbReference type="KEGG" id="rmr:Rmar_0688"/>
<feature type="domain" description="RagB/SusD" evidence="7">
    <location>
        <begin position="363"/>
        <end position="500"/>
    </location>
</feature>
<evidence type="ECO:0000259" key="7">
    <source>
        <dbReference type="Pfam" id="PF07980"/>
    </source>
</evidence>
<dbReference type="AlphaFoldDB" id="D0MFQ9"/>
<keyword evidence="5" id="KW-0998">Cell outer membrane</keyword>
<dbReference type="STRING" id="518766.Rmar_0688"/>
<evidence type="ECO:0000256" key="3">
    <source>
        <dbReference type="ARBA" id="ARBA00022729"/>
    </source>
</evidence>
<dbReference type="OrthoDB" id="636214at2"/>
<dbReference type="GO" id="GO:0009279">
    <property type="term" value="C:cell outer membrane"/>
    <property type="evidence" value="ECO:0007669"/>
    <property type="project" value="UniProtKB-SubCell"/>
</dbReference>
<name>D0MFQ9_RHOM4</name>
<evidence type="ECO:0000256" key="2">
    <source>
        <dbReference type="ARBA" id="ARBA00006275"/>
    </source>
</evidence>
<feature type="domain" description="SusD-like N-terminal" evidence="8">
    <location>
        <begin position="22"/>
        <end position="225"/>
    </location>
</feature>
<evidence type="ECO:0000313" key="9">
    <source>
        <dbReference type="EMBL" id="ACY47586.1"/>
    </source>
</evidence>
<feature type="chain" id="PRO_5003010889" evidence="6">
    <location>
        <begin position="22"/>
        <end position="500"/>
    </location>
</feature>
<organism evidence="9 10">
    <name type="scientific">Rhodothermus marinus (strain ATCC 43812 / DSM 4252 / R-10)</name>
    <name type="common">Rhodothermus obamensis</name>
    <dbReference type="NCBI Taxonomy" id="518766"/>
    <lineage>
        <taxon>Bacteria</taxon>
        <taxon>Pseudomonadati</taxon>
        <taxon>Rhodothermota</taxon>
        <taxon>Rhodothermia</taxon>
        <taxon>Rhodothermales</taxon>
        <taxon>Rhodothermaceae</taxon>
        <taxon>Rhodothermus</taxon>
    </lineage>
</organism>
<dbReference type="Pfam" id="PF14322">
    <property type="entry name" value="SusD-like_3"/>
    <property type="match status" value="1"/>
</dbReference>
<evidence type="ECO:0000256" key="1">
    <source>
        <dbReference type="ARBA" id="ARBA00004442"/>
    </source>
</evidence>
<keyword evidence="10" id="KW-1185">Reference proteome</keyword>
<dbReference type="InterPro" id="IPR033985">
    <property type="entry name" value="SusD-like_N"/>
</dbReference>
<accession>D0MFQ9</accession>
<dbReference type="HOGENOM" id="CLU_015553_1_3_10"/>
<dbReference type="InterPro" id="IPR011990">
    <property type="entry name" value="TPR-like_helical_dom_sf"/>
</dbReference>
<dbReference type="Proteomes" id="UP000002221">
    <property type="component" value="Chromosome"/>
</dbReference>
<dbReference type="PROSITE" id="PS51257">
    <property type="entry name" value="PROKAR_LIPOPROTEIN"/>
    <property type="match status" value="1"/>
</dbReference>
<reference evidence="9 10" key="1">
    <citation type="journal article" date="2009" name="Stand. Genomic Sci.">
        <title>Complete genome sequence of Rhodothermus marinus type strain (R-10).</title>
        <authorList>
            <person name="Nolan M."/>
            <person name="Tindall B.J."/>
            <person name="Pomrenke H."/>
            <person name="Lapidus A."/>
            <person name="Copeland A."/>
            <person name="Glavina Del Rio T."/>
            <person name="Lucas S."/>
            <person name="Chen F."/>
            <person name="Tice H."/>
            <person name="Cheng J.F."/>
            <person name="Saunders E."/>
            <person name="Han C."/>
            <person name="Bruce D."/>
            <person name="Goodwin L."/>
            <person name="Chain P."/>
            <person name="Pitluck S."/>
            <person name="Ovchinikova G."/>
            <person name="Pati A."/>
            <person name="Ivanova N."/>
            <person name="Mavromatis K."/>
            <person name="Chen A."/>
            <person name="Palaniappan K."/>
            <person name="Land M."/>
            <person name="Hauser L."/>
            <person name="Chang Y.J."/>
            <person name="Jeffries C.D."/>
            <person name="Brettin T."/>
            <person name="Goker M."/>
            <person name="Bristow J."/>
            <person name="Eisen J.A."/>
            <person name="Markowitz V."/>
            <person name="Hugenholtz P."/>
            <person name="Kyrpides N.C."/>
            <person name="Klenk H.P."/>
            <person name="Detter J.C."/>
        </authorList>
    </citation>
    <scope>NUCLEOTIDE SEQUENCE [LARGE SCALE GENOMIC DNA]</scope>
    <source>
        <strain evidence="10">ATCC 43812 / DSM 4252 / R-10</strain>
    </source>
</reference>
<dbReference type="SUPFAM" id="SSF48452">
    <property type="entry name" value="TPR-like"/>
    <property type="match status" value="1"/>
</dbReference>
<protein>
    <submittedName>
        <fullName evidence="9">RagB/SusD domain protein</fullName>
    </submittedName>
</protein>